<keyword evidence="4 8" id="KW-0031">Aminopeptidase</keyword>
<dbReference type="SUPFAM" id="SSF53187">
    <property type="entry name" value="Zn-dependent exopeptidases"/>
    <property type="match status" value="1"/>
</dbReference>
<dbReference type="Gene3D" id="3.40.220.10">
    <property type="entry name" value="Leucine Aminopeptidase, subunit E, domain 1"/>
    <property type="match status" value="1"/>
</dbReference>
<keyword evidence="5" id="KW-0645">Protease</keyword>
<dbReference type="PROSITE" id="PS00631">
    <property type="entry name" value="CYTOSOL_AP"/>
    <property type="match status" value="1"/>
</dbReference>
<evidence type="ECO:0000313" key="8">
    <source>
        <dbReference type="EMBL" id="OMJ16048.1"/>
    </source>
</evidence>
<proteinExistence type="inferred from homology"/>
<dbReference type="GO" id="GO:0005737">
    <property type="term" value="C:cytoplasm"/>
    <property type="evidence" value="ECO:0007669"/>
    <property type="project" value="InterPro"/>
</dbReference>
<evidence type="ECO:0000256" key="5">
    <source>
        <dbReference type="ARBA" id="ARBA00022670"/>
    </source>
</evidence>
<accession>A0A1R1XN51</accession>
<dbReference type="Pfam" id="PF00883">
    <property type="entry name" value="Peptidase_M17"/>
    <property type="match status" value="1"/>
</dbReference>
<dbReference type="GO" id="GO:0030145">
    <property type="term" value="F:manganese ion binding"/>
    <property type="evidence" value="ECO:0007669"/>
    <property type="project" value="InterPro"/>
</dbReference>
<sequence length="561" mass="59892">MYSLIRSSKNVLLNGNKFVIYPSYKSFKFSTLSALNSSKGLILGFNSNLEFSNGSDSNPFPISSKSAACIVDELKTRDLKGKIGDCHIHYEKSDSGSISRQIAVVGLGNTSDSLQEQNENIRTAVGTGVKSLKANNVDSVDIEIMGNPSSAAEGAYLGIYKFDACKSSASDKIKDNKPLQINPISTTSNSKDFTLSSDLANCWERGKIYAESQNFARDLASTPANLMTPTIFANSVVDELSKFDNVTVNVYDKEWAKKQNMNLFLSVSQGSDEPLKFVEVIYRGKSSQKSSSSSSADFAPDVALVGKGITFDSGGISIKPANKMDQMKGDMGGGASVVAAMRGISALKLPIDVVCVVPLCENLINGKATKPGDVFTAKNGKTVEILNTDAEGRLVLADALTYAVDTFNPKTVIDVATLTGAVVVAIGEVYSGVFSESEQLWKRIYESSLSTGDLVWRMPMHKAYLKAMDSQIADLGNISSGISGAGSSTAAMFLSQFLGTPKDSSNDSSSAKTNASINWAHLDIAGSSDTSMGTGYHFKGMTGRPTRTLIELLRSISENPL</sequence>
<evidence type="ECO:0000256" key="6">
    <source>
        <dbReference type="ARBA" id="ARBA00022801"/>
    </source>
</evidence>
<dbReference type="PRINTS" id="PR00481">
    <property type="entry name" value="LAMNOPPTDASE"/>
</dbReference>
<evidence type="ECO:0000256" key="4">
    <source>
        <dbReference type="ARBA" id="ARBA00022438"/>
    </source>
</evidence>
<dbReference type="PANTHER" id="PTHR11963">
    <property type="entry name" value="LEUCINE AMINOPEPTIDASE-RELATED"/>
    <property type="match status" value="1"/>
</dbReference>
<organism evidence="8 9">
    <name type="scientific">Smittium culicis</name>
    <dbReference type="NCBI Taxonomy" id="133412"/>
    <lineage>
        <taxon>Eukaryota</taxon>
        <taxon>Fungi</taxon>
        <taxon>Fungi incertae sedis</taxon>
        <taxon>Zoopagomycota</taxon>
        <taxon>Kickxellomycotina</taxon>
        <taxon>Harpellomycetes</taxon>
        <taxon>Harpellales</taxon>
        <taxon>Legeriomycetaceae</taxon>
        <taxon>Smittium</taxon>
    </lineage>
</organism>
<comment type="catalytic activity">
    <reaction evidence="2">
        <text>Release of N-terminal proline from a peptide.</text>
        <dbReference type="EC" id="3.4.11.5"/>
    </reaction>
</comment>
<evidence type="ECO:0000259" key="7">
    <source>
        <dbReference type="PROSITE" id="PS00631"/>
    </source>
</evidence>
<dbReference type="PANTHER" id="PTHR11963:SF23">
    <property type="entry name" value="CYTOSOL AMINOPEPTIDASE"/>
    <property type="match status" value="1"/>
</dbReference>
<dbReference type="InterPro" id="IPR000819">
    <property type="entry name" value="Peptidase_M17_C"/>
</dbReference>
<dbReference type="InterPro" id="IPR011356">
    <property type="entry name" value="Leucine_aapep/pepB"/>
</dbReference>
<dbReference type="OrthoDB" id="412814at2759"/>
<dbReference type="STRING" id="133412.A0A1R1XN51"/>
<dbReference type="Proteomes" id="UP000187283">
    <property type="component" value="Unassembled WGS sequence"/>
</dbReference>
<evidence type="ECO:0000256" key="1">
    <source>
        <dbReference type="ARBA" id="ARBA00000135"/>
    </source>
</evidence>
<protein>
    <submittedName>
        <fullName evidence="8">Cytosol aminopeptidase</fullName>
    </submittedName>
</protein>
<dbReference type="InterPro" id="IPR043472">
    <property type="entry name" value="Macro_dom-like"/>
</dbReference>
<comment type="caution">
    <text evidence="8">The sequence shown here is derived from an EMBL/GenBank/DDBJ whole genome shotgun (WGS) entry which is preliminary data.</text>
</comment>
<dbReference type="SUPFAM" id="SSF52949">
    <property type="entry name" value="Macro domain-like"/>
    <property type="match status" value="1"/>
</dbReference>
<dbReference type="GO" id="GO:0006508">
    <property type="term" value="P:proteolysis"/>
    <property type="evidence" value="ECO:0007669"/>
    <property type="project" value="UniProtKB-KW"/>
</dbReference>
<keyword evidence="6" id="KW-0378">Hydrolase</keyword>
<name>A0A1R1XN51_9FUNG</name>
<comment type="catalytic activity">
    <reaction evidence="1">
        <text>Release of an N-terminal amino acid, Xaa-|-Yaa-, in which Xaa is preferably Leu, but may be other amino acids including Pro although not Arg or Lys, and Yaa may be Pro. Amino acid amides and methyl esters are also readily hydrolyzed, but rates on arylamides are exceedingly low.</text>
        <dbReference type="EC" id="3.4.11.1"/>
    </reaction>
</comment>
<keyword evidence="9" id="KW-1185">Reference proteome</keyword>
<dbReference type="HAMAP" id="MF_00181">
    <property type="entry name" value="Cytosol_peptidase_M17"/>
    <property type="match status" value="1"/>
</dbReference>
<dbReference type="Pfam" id="PF02789">
    <property type="entry name" value="Peptidase_M17_N"/>
    <property type="match status" value="1"/>
</dbReference>
<evidence type="ECO:0000256" key="3">
    <source>
        <dbReference type="ARBA" id="ARBA00009528"/>
    </source>
</evidence>
<gene>
    <name evidence="8" type="ORF">AYI70_g6851</name>
</gene>
<dbReference type="InterPro" id="IPR023042">
    <property type="entry name" value="Peptidase_M17_leu_NH2_pept"/>
</dbReference>
<dbReference type="EMBL" id="LSSN01002467">
    <property type="protein sequence ID" value="OMJ16048.1"/>
    <property type="molecule type" value="Genomic_DNA"/>
</dbReference>
<dbReference type="Gene3D" id="3.40.630.10">
    <property type="entry name" value="Zn peptidases"/>
    <property type="match status" value="1"/>
</dbReference>
<reference evidence="8 9" key="1">
    <citation type="submission" date="2017-01" db="EMBL/GenBank/DDBJ databases">
        <authorList>
            <person name="Mah S.A."/>
            <person name="Swanson W.J."/>
            <person name="Moy G.W."/>
            <person name="Vacquier V.D."/>
        </authorList>
    </citation>
    <scope>NUCLEOTIDE SEQUENCE [LARGE SCALE GENOMIC DNA]</scope>
    <source>
        <strain evidence="8 9">GSMNP</strain>
    </source>
</reference>
<evidence type="ECO:0000313" key="9">
    <source>
        <dbReference type="Proteomes" id="UP000187283"/>
    </source>
</evidence>
<dbReference type="CDD" id="cd00433">
    <property type="entry name" value="Peptidase_M17"/>
    <property type="match status" value="1"/>
</dbReference>
<evidence type="ECO:0000256" key="2">
    <source>
        <dbReference type="ARBA" id="ARBA00001585"/>
    </source>
</evidence>
<feature type="domain" description="Cytosol aminopeptidase" evidence="7">
    <location>
        <begin position="387"/>
        <end position="394"/>
    </location>
</feature>
<dbReference type="GO" id="GO:0070006">
    <property type="term" value="F:metalloaminopeptidase activity"/>
    <property type="evidence" value="ECO:0007669"/>
    <property type="project" value="InterPro"/>
</dbReference>
<dbReference type="InterPro" id="IPR008283">
    <property type="entry name" value="Peptidase_M17_N"/>
</dbReference>
<comment type="similarity">
    <text evidence="3">Belongs to the peptidase M17 family.</text>
</comment>
<dbReference type="AlphaFoldDB" id="A0A1R1XN51"/>